<evidence type="ECO:0000313" key="2">
    <source>
        <dbReference type="EMBL" id="GLX67533.1"/>
    </source>
</evidence>
<accession>A0ABQ6GE61</accession>
<dbReference type="SUPFAM" id="SSF55729">
    <property type="entry name" value="Acyl-CoA N-acyltransferases (Nat)"/>
    <property type="match status" value="1"/>
</dbReference>
<comment type="caution">
    <text evidence="2">The sequence shown here is derived from an EMBL/GenBank/DDBJ whole genome shotgun (WGS) entry which is preliminary data.</text>
</comment>
<dbReference type="InterPro" id="IPR000182">
    <property type="entry name" value="GNAT_dom"/>
</dbReference>
<proteinExistence type="predicted"/>
<dbReference type="RefSeq" id="WP_284238290.1">
    <property type="nucleotide sequence ID" value="NZ_BSSQ01000007.1"/>
</dbReference>
<dbReference type="Proteomes" id="UP001157114">
    <property type="component" value="Unassembled WGS sequence"/>
</dbReference>
<organism evidence="2 3">
    <name type="scientific">Paenibacillus glycanilyticus</name>
    <dbReference type="NCBI Taxonomy" id="126569"/>
    <lineage>
        <taxon>Bacteria</taxon>
        <taxon>Bacillati</taxon>
        <taxon>Bacillota</taxon>
        <taxon>Bacilli</taxon>
        <taxon>Bacillales</taxon>
        <taxon>Paenibacillaceae</taxon>
        <taxon>Paenibacillus</taxon>
    </lineage>
</organism>
<evidence type="ECO:0000313" key="3">
    <source>
        <dbReference type="Proteomes" id="UP001157114"/>
    </source>
</evidence>
<dbReference type="EMBL" id="BSSQ01000007">
    <property type="protein sequence ID" value="GLX67533.1"/>
    <property type="molecule type" value="Genomic_DNA"/>
</dbReference>
<gene>
    <name evidence="2" type="ORF">MU1_18780</name>
</gene>
<sequence length="148" mass="17650">MYFRNLVQEDLERCISLFIEVFNQPPWNNKWTYEVAKQLFLDFWETPGFRGFVAIDEANENSIVATLIGKEKQWWRGKEYLIEEFFVKSELQGRGVGSKLLEFIYSDIKPLGIDNVILLTNTFAPAYNFYLKREFKENQTLRLLYKNI</sequence>
<evidence type="ECO:0000259" key="1">
    <source>
        <dbReference type="PROSITE" id="PS51186"/>
    </source>
</evidence>
<reference evidence="2 3" key="1">
    <citation type="submission" date="2023-03" db="EMBL/GenBank/DDBJ databases">
        <title>Draft genome sequence of the bacteria which degrade cell wall of Tricholomamatutake.</title>
        <authorList>
            <person name="Konishi Y."/>
            <person name="Fukuta Y."/>
            <person name="Shirasaka N."/>
        </authorList>
    </citation>
    <scope>NUCLEOTIDE SEQUENCE [LARGE SCALE GENOMIC DNA]</scope>
    <source>
        <strain evidence="3">mu1</strain>
    </source>
</reference>
<name>A0ABQ6GE61_9BACL</name>
<dbReference type="CDD" id="cd04301">
    <property type="entry name" value="NAT_SF"/>
    <property type="match status" value="1"/>
</dbReference>
<feature type="domain" description="N-acetyltransferase" evidence="1">
    <location>
        <begin position="1"/>
        <end position="148"/>
    </location>
</feature>
<dbReference type="PROSITE" id="PS51186">
    <property type="entry name" value="GNAT"/>
    <property type="match status" value="1"/>
</dbReference>
<keyword evidence="3" id="KW-1185">Reference proteome</keyword>
<dbReference type="Pfam" id="PF00583">
    <property type="entry name" value="Acetyltransf_1"/>
    <property type="match status" value="1"/>
</dbReference>
<protein>
    <recommendedName>
        <fullName evidence="1">N-acetyltransferase domain-containing protein</fullName>
    </recommendedName>
</protein>
<dbReference type="Gene3D" id="3.40.630.30">
    <property type="match status" value="1"/>
</dbReference>
<dbReference type="InterPro" id="IPR016181">
    <property type="entry name" value="Acyl_CoA_acyltransferase"/>
</dbReference>